<keyword evidence="2" id="KW-1185">Reference proteome</keyword>
<dbReference type="Pfam" id="PF06224">
    <property type="entry name" value="AlkZ-like"/>
    <property type="match status" value="1"/>
</dbReference>
<reference evidence="1 2" key="1">
    <citation type="submission" date="2024-03" db="EMBL/GenBank/DDBJ databases">
        <title>Human intestinal bacterial collection.</title>
        <authorList>
            <person name="Pauvert C."/>
            <person name="Hitch T.C.A."/>
            <person name="Clavel T."/>
        </authorList>
    </citation>
    <scope>NUCLEOTIDE SEQUENCE [LARGE SCALE GENOMIC DNA]</scope>
    <source>
        <strain evidence="1 2">CLA-SR-H021</strain>
    </source>
</reference>
<comment type="caution">
    <text evidence="1">The sequence shown here is derived from an EMBL/GenBank/DDBJ whole genome shotgun (WGS) entry which is preliminary data.</text>
</comment>
<evidence type="ECO:0000313" key="2">
    <source>
        <dbReference type="Proteomes" id="UP001454086"/>
    </source>
</evidence>
<evidence type="ECO:0000313" key="1">
    <source>
        <dbReference type="EMBL" id="MEQ2428092.1"/>
    </source>
</evidence>
<accession>A0ABV1DCH5</accession>
<dbReference type="PANTHER" id="PTHR38479:SF2">
    <property type="entry name" value="WINGED HELIX DNA-BINDING DOMAIN-CONTAINING PROTEIN"/>
    <property type="match status" value="1"/>
</dbReference>
<dbReference type="PANTHER" id="PTHR38479">
    <property type="entry name" value="LMO0824 PROTEIN"/>
    <property type="match status" value="1"/>
</dbReference>
<protein>
    <submittedName>
        <fullName evidence="1">Winged helix DNA-binding domain-containing protein</fullName>
    </submittedName>
</protein>
<keyword evidence="1" id="KW-0238">DNA-binding</keyword>
<proteinExistence type="predicted"/>
<dbReference type="EMBL" id="JBBMFM010000149">
    <property type="protein sequence ID" value="MEQ2428092.1"/>
    <property type="molecule type" value="Genomic_DNA"/>
</dbReference>
<dbReference type="GO" id="GO:0003677">
    <property type="term" value="F:DNA binding"/>
    <property type="evidence" value="ECO:0007669"/>
    <property type="project" value="UniProtKB-KW"/>
</dbReference>
<sequence>MAELCVNQIRSFRLRNHHLDAVYKSTDMEMLAGACGMLNTPPGVWETAMYNRAPECGLADMEQHLYGDKTLLQAWSLRGVPALFPVPLSPVFLSALVPVGDEPWIYTHGMAGAMDFLKMDSNTLLETLKQVMTRLDDTTIVSKVTLDKTLAEWMLPLLPADKRDLWNQPSMYGSPDKQTVGGAVVSFLLRPCAFSGLVVFGKRSGISPTFTSYKNWTGQMLKADENASKQLVRSYLHCYGPSNVDGFVNWLGCSGKQGRRLWNMVSEEMEPVTLAGKKSFILSDDREMLFSPPSFDREIILLGGHDPYLDQRDRAVLQPDPTLQKQIWRLVANPGAVVYRGEVAGIWTSKKKGKGMEIQMKLWKEIHRRQGLLELAEEYAGFRQQKLAGIDLQ</sequence>
<dbReference type="InterPro" id="IPR009351">
    <property type="entry name" value="AlkZ-like"/>
</dbReference>
<dbReference type="RefSeq" id="WP_008725583.1">
    <property type="nucleotide sequence ID" value="NZ_JBBMFM010000149.1"/>
</dbReference>
<organism evidence="1 2">
    <name type="scientific">Enterocloster hominis</name>
    <name type="common">ex Hitch et al. 2024</name>
    <dbReference type="NCBI Taxonomy" id="1917870"/>
    <lineage>
        <taxon>Bacteria</taxon>
        <taxon>Bacillati</taxon>
        <taxon>Bacillota</taxon>
        <taxon>Clostridia</taxon>
        <taxon>Lachnospirales</taxon>
        <taxon>Lachnospiraceae</taxon>
        <taxon>Enterocloster</taxon>
    </lineage>
</organism>
<name>A0ABV1DCH5_9FIRM</name>
<gene>
    <name evidence="1" type="ORF">WMQ36_24315</name>
</gene>
<dbReference type="Proteomes" id="UP001454086">
    <property type="component" value="Unassembled WGS sequence"/>
</dbReference>